<sequence length="627" mass="71188">MLQARETLMEAIQAFLKKYDHIPPREKSMALLLAEERFLKVKQAFEEEQNQPEIIQELLLQLIQDLQLLDEILPKQAEEKGTNKQVQKKQEEKSIAELLAEEQAATINSLYQNPDLLQSFIYQDDDNDDDDYDEESIISMNADMSETPSPDAITTSSPIEEPKDSLIMEDEDIDTIPEKESDEENESSVENLFHIPSESEATSDNESECDLPIFDDSPLDVFEDNCVISSRPLFDSYGDTTSSEYSSDDESILEEDVFSNLPFKFDVESISSDVYPIFDEVLEDIDSTNYIIDSINDFSPKIDPLLEEFAGELALINPIPPGIAGADFDPEGDSRLVEKLSYDNSSPRPPEELNSEDIIEFFSAFPIPVEGSDFLLEETNAILSYLDDSLPELETFSFDIEEKNSGSTTTHADISLPKYDLFYFDLSDTSLQLADKSDSVFEKFDDEFAHIISPPEYDCYYFDIEPDPGELTRVVVEDIFGEPRVHMPDVLPTLCQDLNFTLSTDFSGSDHVVSFPFRNRNKTFDPGISIEVQSKRFLSLNTFSISFISDPLSLVLETLLPFSSENEDKVFNPGILVSKEEKSPHLLSHRGFKAFKIIHNFLNESPMMIYGGDIPIWDVPYLHFYPP</sequence>
<protein>
    <submittedName>
        <fullName evidence="2">Uncharacterized protein</fullName>
    </submittedName>
</protein>
<comment type="caution">
    <text evidence="2">The sequence shown here is derived from an EMBL/GenBank/DDBJ whole genome shotgun (WGS) entry which is preliminary data.</text>
</comment>
<organism evidence="2 3">
    <name type="scientific">Tanacetum coccineum</name>
    <dbReference type="NCBI Taxonomy" id="301880"/>
    <lineage>
        <taxon>Eukaryota</taxon>
        <taxon>Viridiplantae</taxon>
        <taxon>Streptophyta</taxon>
        <taxon>Embryophyta</taxon>
        <taxon>Tracheophyta</taxon>
        <taxon>Spermatophyta</taxon>
        <taxon>Magnoliopsida</taxon>
        <taxon>eudicotyledons</taxon>
        <taxon>Gunneridae</taxon>
        <taxon>Pentapetalae</taxon>
        <taxon>asterids</taxon>
        <taxon>campanulids</taxon>
        <taxon>Asterales</taxon>
        <taxon>Asteraceae</taxon>
        <taxon>Asteroideae</taxon>
        <taxon>Anthemideae</taxon>
        <taxon>Anthemidinae</taxon>
        <taxon>Tanacetum</taxon>
    </lineage>
</organism>
<feature type="region of interest" description="Disordered" evidence="1">
    <location>
        <begin position="143"/>
        <end position="162"/>
    </location>
</feature>
<accession>A0ABQ4Y3R9</accession>
<gene>
    <name evidence="2" type="ORF">Tco_0704579</name>
</gene>
<evidence type="ECO:0000313" key="2">
    <source>
        <dbReference type="EMBL" id="GJS71738.1"/>
    </source>
</evidence>
<feature type="compositionally biased region" description="Polar residues" evidence="1">
    <location>
        <begin position="143"/>
        <end position="158"/>
    </location>
</feature>
<reference evidence="2" key="2">
    <citation type="submission" date="2022-01" db="EMBL/GenBank/DDBJ databases">
        <authorList>
            <person name="Yamashiro T."/>
            <person name="Shiraishi A."/>
            <person name="Satake H."/>
            <person name="Nakayama K."/>
        </authorList>
    </citation>
    <scope>NUCLEOTIDE SEQUENCE</scope>
</reference>
<evidence type="ECO:0000313" key="3">
    <source>
        <dbReference type="Proteomes" id="UP001151760"/>
    </source>
</evidence>
<reference evidence="2" key="1">
    <citation type="journal article" date="2022" name="Int. J. Mol. Sci.">
        <title>Draft Genome of Tanacetum Coccineum: Genomic Comparison of Closely Related Tanacetum-Family Plants.</title>
        <authorList>
            <person name="Yamashiro T."/>
            <person name="Shiraishi A."/>
            <person name="Nakayama K."/>
            <person name="Satake H."/>
        </authorList>
    </citation>
    <scope>NUCLEOTIDE SEQUENCE</scope>
</reference>
<name>A0ABQ4Y3R9_9ASTR</name>
<keyword evidence="3" id="KW-1185">Reference proteome</keyword>
<evidence type="ECO:0000256" key="1">
    <source>
        <dbReference type="SAM" id="MobiDB-lite"/>
    </source>
</evidence>
<dbReference type="Proteomes" id="UP001151760">
    <property type="component" value="Unassembled WGS sequence"/>
</dbReference>
<proteinExistence type="predicted"/>
<dbReference type="EMBL" id="BQNB010010028">
    <property type="protein sequence ID" value="GJS71738.1"/>
    <property type="molecule type" value="Genomic_DNA"/>
</dbReference>